<organism evidence="2 3">
    <name type="scientific">Hibiscus sabdariffa</name>
    <name type="common">roselle</name>
    <dbReference type="NCBI Taxonomy" id="183260"/>
    <lineage>
        <taxon>Eukaryota</taxon>
        <taxon>Viridiplantae</taxon>
        <taxon>Streptophyta</taxon>
        <taxon>Embryophyta</taxon>
        <taxon>Tracheophyta</taxon>
        <taxon>Spermatophyta</taxon>
        <taxon>Magnoliopsida</taxon>
        <taxon>eudicotyledons</taxon>
        <taxon>Gunneridae</taxon>
        <taxon>Pentapetalae</taxon>
        <taxon>rosids</taxon>
        <taxon>malvids</taxon>
        <taxon>Malvales</taxon>
        <taxon>Malvaceae</taxon>
        <taxon>Malvoideae</taxon>
        <taxon>Hibiscus</taxon>
    </lineage>
</organism>
<dbReference type="EMBL" id="JBBPBN010000009">
    <property type="protein sequence ID" value="KAK9032085.1"/>
    <property type="molecule type" value="Genomic_DNA"/>
</dbReference>
<reference evidence="2 3" key="1">
    <citation type="journal article" date="2024" name="G3 (Bethesda)">
        <title>Genome assembly of Hibiscus sabdariffa L. provides insights into metabolisms of medicinal natural products.</title>
        <authorList>
            <person name="Kim T."/>
        </authorList>
    </citation>
    <scope>NUCLEOTIDE SEQUENCE [LARGE SCALE GENOMIC DNA]</scope>
    <source>
        <strain evidence="2">TK-2024</strain>
        <tissue evidence="2">Old leaves</tissue>
    </source>
</reference>
<feature type="region of interest" description="Disordered" evidence="1">
    <location>
        <begin position="1"/>
        <end position="131"/>
    </location>
</feature>
<sequence>MNLDSAQDDGEWEVFQRKPKNKAGSIGARPWGSQNSNPQLWGGGMRGNAGLGRGTGNGWTNQSNESRMRTGRGNLRPQMVNNNNAKVEEDNDDIDDDSVGGDAFDDSDDELLTDEINSDSSQKSHETRKKNRWFKKLFETLDGLRIEEINDLEKRWRCPVCQGAPGATD</sequence>
<dbReference type="PANTHER" id="PTHR46602">
    <property type="entry name" value="PROTEIN SUPPRESSOR OF GENE SILENCING 3"/>
    <property type="match status" value="1"/>
</dbReference>
<proteinExistence type="predicted"/>
<keyword evidence="3" id="KW-1185">Reference proteome</keyword>
<feature type="compositionally biased region" description="Gly residues" evidence="1">
    <location>
        <begin position="41"/>
        <end position="57"/>
    </location>
</feature>
<comment type="caution">
    <text evidence="2">The sequence shown here is derived from an EMBL/GenBank/DDBJ whole genome shotgun (WGS) entry which is preliminary data.</text>
</comment>
<feature type="compositionally biased region" description="Acidic residues" evidence="1">
    <location>
        <begin position="1"/>
        <end position="12"/>
    </location>
</feature>
<name>A0ABR2T3K6_9ROSI</name>
<accession>A0ABR2T3K6</accession>
<dbReference type="PANTHER" id="PTHR46602:SF1">
    <property type="entry name" value="PROTEIN SUPPRESSOR OF GENE SILENCING 3"/>
    <property type="match status" value="1"/>
</dbReference>
<dbReference type="Proteomes" id="UP001396334">
    <property type="component" value="Unassembled WGS sequence"/>
</dbReference>
<evidence type="ECO:0000256" key="1">
    <source>
        <dbReference type="SAM" id="MobiDB-lite"/>
    </source>
</evidence>
<protein>
    <submittedName>
        <fullName evidence="2">Uncharacterized protein</fullName>
    </submittedName>
</protein>
<dbReference type="InterPro" id="IPR044287">
    <property type="entry name" value="SGS3"/>
</dbReference>
<feature type="compositionally biased region" description="Acidic residues" evidence="1">
    <location>
        <begin position="89"/>
        <end position="117"/>
    </location>
</feature>
<evidence type="ECO:0000313" key="3">
    <source>
        <dbReference type="Proteomes" id="UP001396334"/>
    </source>
</evidence>
<gene>
    <name evidence="2" type="ORF">V6N11_056368</name>
</gene>
<evidence type="ECO:0000313" key="2">
    <source>
        <dbReference type="EMBL" id="KAK9032085.1"/>
    </source>
</evidence>